<dbReference type="PROSITE" id="PS50862">
    <property type="entry name" value="AA_TRNA_LIGASE_II"/>
    <property type="match status" value="1"/>
</dbReference>
<sequence>MNQTIRKVLILLHQNNKQAMAVVDDSCRGLFFFTGNFYTTGNGESGMKLIDIREIFQNPNPYFEQEVSIGGWVRSIRNSKTFGFIVINDGTFFEPIQVVYTNELDNFEEVEKLNVGAALVVTGVLVETPNAKQPFEIQASKVEVEGASTSDYPLQKKRHSFEYLRTISHLRPRTNTFEAVFRVRSVLSYAIHKFFQERDFVYVHTPIITGSDCEGAGEMFQVTTLDLNNVPQDEAGEIDYGQDFFGKPANLTVSGQLNGEAYAMAFKKIYTFGPTFRAENSNTTRHAAEFWMIEPEIAFADLYDDMILAEEMLKYIIRYVTEHAKEEIDFFDSFVDKGLKQRLRNVLENDFARITYTEAVEILAKQNDRFDYKVTWGCDLQTEHERYLTEEIFKRPVFVTDYPKEIKAFYMKMNEDGRTVAAVDCLVPGIGEIIGGSQREDNLDKLKQRMMELQMSEKDYEFYLDLRKYGSARHAGFGLGFERCLMYLTGMQNIRDVVPFPRTVKNCEL</sequence>
<keyword evidence="5 7" id="KW-0648">Protein biosynthesis</keyword>
<dbReference type="Pfam" id="PF00152">
    <property type="entry name" value="tRNA-synt_2"/>
    <property type="match status" value="1"/>
</dbReference>
<dbReference type="STRING" id="1732.SAMN02910417_01306"/>
<dbReference type="Gene3D" id="3.30.930.10">
    <property type="entry name" value="Bira Bifunctional Protein, Domain 2"/>
    <property type="match status" value="1"/>
</dbReference>
<protein>
    <recommendedName>
        <fullName evidence="7">Asparagine--tRNA ligase</fullName>
        <ecNumber evidence="7">6.1.1.22</ecNumber>
    </recommendedName>
    <alternativeName>
        <fullName evidence="7">Asparaginyl-tRNA synthetase</fullName>
        <shortName evidence="7">AsnRS</shortName>
    </alternativeName>
</protein>
<evidence type="ECO:0000313" key="10">
    <source>
        <dbReference type="Proteomes" id="UP000199228"/>
    </source>
</evidence>
<dbReference type="SUPFAM" id="SSF50249">
    <property type="entry name" value="Nucleic acid-binding proteins"/>
    <property type="match status" value="1"/>
</dbReference>
<dbReference type="PANTHER" id="PTHR22594">
    <property type="entry name" value="ASPARTYL/LYSYL-TRNA SYNTHETASE"/>
    <property type="match status" value="1"/>
</dbReference>
<comment type="subcellular location">
    <subcellularLocation>
        <location evidence="7">Cytoplasm</location>
    </subcellularLocation>
</comment>
<evidence type="ECO:0000256" key="7">
    <source>
        <dbReference type="HAMAP-Rule" id="MF_00534"/>
    </source>
</evidence>
<name>A0A1G6BAW9_EUBOX</name>
<accession>A0A1G6BAW9</accession>
<dbReference type="InterPro" id="IPR002312">
    <property type="entry name" value="Asp/Asn-tRNA-synth_IIb"/>
</dbReference>
<comment type="subunit">
    <text evidence="7">Homodimer.</text>
</comment>
<dbReference type="GO" id="GO:0005524">
    <property type="term" value="F:ATP binding"/>
    <property type="evidence" value="ECO:0007669"/>
    <property type="project" value="UniProtKB-UniRule"/>
</dbReference>
<dbReference type="InterPro" id="IPR004522">
    <property type="entry name" value="Asn-tRNA-ligase"/>
</dbReference>
<evidence type="ECO:0000313" key="9">
    <source>
        <dbReference type="EMBL" id="SDB17802.1"/>
    </source>
</evidence>
<dbReference type="FunFam" id="3.30.930.10:FF:000016">
    <property type="entry name" value="Asparagine--tRNA ligase"/>
    <property type="match status" value="1"/>
</dbReference>
<dbReference type="GO" id="GO:0005737">
    <property type="term" value="C:cytoplasm"/>
    <property type="evidence" value="ECO:0007669"/>
    <property type="project" value="UniProtKB-SubCell"/>
</dbReference>
<keyword evidence="6 7" id="KW-0030">Aminoacyl-tRNA synthetase</keyword>
<dbReference type="HAMAP" id="MF_00534">
    <property type="entry name" value="Asn_tRNA_synth"/>
    <property type="match status" value="1"/>
</dbReference>
<dbReference type="InterPro" id="IPR004364">
    <property type="entry name" value="Aa-tRNA-synt_II"/>
</dbReference>
<dbReference type="Gene3D" id="2.40.50.140">
    <property type="entry name" value="Nucleic acid-binding proteins"/>
    <property type="match status" value="1"/>
</dbReference>
<dbReference type="Pfam" id="PF01336">
    <property type="entry name" value="tRNA_anti-codon"/>
    <property type="match status" value="1"/>
</dbReference>
<dbReference type="InterPro" id="IPR004365">
    <property type="entry name" value="NA-bd_OB_tRNA"/>
</dbReference>
<organism evidence="9 10">
    <name type="scientific">Eubacterium oxidoreducens</name>
    <dbReference type="NCBI Taxonomy" id="1732"/>
    <lineage>
        <taxon>Bacteria</taxon>
        <taxon>Bacillati</taxon>
        <taxon>Bacillota</taxon>
        <taxon>Clostridia</taxon>
        <taxon>Eubacteriales</taxon>
        <taxon>Eubacteriaceae</taxon>
        <taxon>Eubacterium</taxon>
    </lineage>
</organism>
<keyword evidence="2 7" id="KW-0436">Ligase</keyword>
<dbReference type="InterPro" id="IPR012340">
    <property type="entry name" value="NA-bd_OB-fold"/>
</dbReference>
<dbReference type="NCBIfam" id="NF003037">
    <property type="entry name" value="PRK03932.1"/>
    <property type="match status" value="1"/>
</dbReference>
<dbReference type="PANTHER" id="PTHR22594:SF34">
    <property type="entry name" value="ASPARAGINE--TRNA LIGASE, MITOCHONDRIAL-RELATED"/>
    <property type="match status" value="1"/>
</dbReference>
<evidence type="ECO:0000256" key="5">
    <source>
        <dbReference type="ARBA" id="ARBA00022917"/>
    </source>
</evidence>
<evidence type="ECO:0000256" key="4">
    <source>
        <dbReference type="ARBA" id="ARBA00022840"/>
    </source>
</evidence>
<dbReference type="SUPFAM" id="SSF55681">
    <property type="entry name" value="Class II aaRS and biotin synthetases"/>
    <property type="match status" value="1"/>
</dbReference>
<comment type="catalytic activity">
    <reaction evidence="7">
        <text>tRNA(Asn) + L-asparagine + ATP = L-asparaginyl-tRNA(Asn) + AMP + diphosphate + H(+)</text>
        <dbReference type="Rhea" id="RHEA:11180"/>
        <dbReference type="Rhea" id="RHEA-COMP:9659"/>
        <dbReference type="Rhea" id="RHEA-COMP:9674"/>
        <dbReference type="ChEBI" id="CHEBI:15378"/>
        <dbReference type="ChEBI" id="CHEBI:30616"/>
        <dbReference type="ChEBI" id="CHEBI:33019"/>
        <dbReference type="ChEBI" id="CHEBI:58048"/>
        <dbReference type="ChEBI" id="CHEBI:78442"/>
        <dbReference type="ChEBI" id="CHEBI:78515"/>
        <dbReference type="ChEBI" id="CHEBI:456215"/>
        <dbReference type="EC" id="6.1.1.22"/>
    </reaction>
</comment>
<dbReference type="PRINTS" id="PR01042">
    <property type="entry name" value="TRNASYNTHASP"/>
</dbReference>
<dbReference type="Proteomes" id="UP000199228">
    <property type="component" value="Unassembled WGS sequence"/>
</dbReference>
<dbReference type="GO" id="GO:0016740">
    <property type="term" value="F:transferase activity"/>
    <property type="evidence" value="ECO:0007669"/>
    <property type="project" value="UniProtKB-ARBA"/>
</dbReference>
<dbReference type="EMBL" id="FMXR01000009">
    <property type="protein sequence ID" value="SDB17802.1"/>
    <property type="molecule type" value="Genomic_DNA"/>
</dbReference>
<keyword evidence="4 7" id="KW-0067">ATP-binding</keyword>
<dbReference type="InterPro" id="IPR006195">
    <property type="entry name" value="aa-tRNA-synth_II"/>
</dbReference>
<dbReference type="InterPro" id="IPR045864">
    <property type="entry name" value="aa-tRNA-synth_II/BPL/LPL"/>
</dbReference>
<dbReference type="CDD" id="cd04318">
    <property type="entry name" value="EcAsnRS_like_N"/>
    <property type="match status" value="1"/>
</dbReference>
<evidence type="ECO:0000256" key="2">
    <source>
        <dbReference type="ARBA" id="ARBA00022598"/>
    </source>
</evidence>
<gene>
    <name evidence="7" type="primary">asnS</name>
    <name evidence="9" type="ORF">SAMN02910417_01306</name>
</gene>
<dbReference type="GO" id="GO:0004816">
    <property type="term" value="F:asparagine-tRNA ligase activity"/>
    <property type="evidence" value="ECO:0007669"/>
    <property type="project" value="UniProtKB-UniRule"/>
</dbReference>
<dbReference type="GO" id="GO:0140096">
    <property type="term" value="F:catalytic activity, acting on a protein"/>
    <property type="evidence" value="ECO:0007669"/>
    <property type="project" value="UniProtKB-ARBA"/>
</dbReference>
<feature type="domain" description="Aminoacyl-transfer RNA synthetases class-II family profile" evidence="8">
    <location>
        <begin position="181"/>
        <end position="499"/>
    </location>
</feature>
<evidence type="ECO:0000259" key="8">
    <source>
        <dbReference type="PROSITE" id="PS50862"/>
    </source>
</evidence>
<keyword evidence="3 7" id="KW-0547">Nucleotide-binding</keyword>
<dbReference type="NCBIfam" id="TIGR00457">
    <property type="entry name" value="asnS"/>
    <property type="match status" value="1"/>
</dbReference>
<evidence type="ECO:0000256" key="1">
    <source>
        <dbReference type="ARBA" id="ARBA00008226"/>
    </source>
</evidence>
<dbReference type="CDD" id="cd00776">
    <property type="entry name" value="AsxRS_core"/>
    <property type="match status" value="1"/>
</dbReference>
<dbReference type="GO" id="GO:0003676">
    <property type="term" value="F:nucleic acid binding"/>
    <property type="evidence" value="ECO:0007669"/>
    <property type="project" value="InterPro"/>
</dbReference>
<dbReference type="EC" id="6.1.1.22" evidence="7"/>
<proteinExistence type="inferred from homology"/>
<evidence type="ECO:0000256" key="6">
    <source>
        <dbReference type="ARBA" id="ARBA00023146"/>
    </source>
</evidence>
<keyword evidence="7" id="KW-0963">Cytoplasm</keyword>
<reference evidence="9 10" key="1">
    <citation type="submission" date="2016-10" db="EMBL/GenBank/DDBJ databases">
        <authorList>
            <person name="de Groot N.N."/>
        </authorList>
    </citation>
    <scope>NUCLEOTIDE SEQUENCE [LARGE SCALE GENOMIC DNA]</scope>
    <source>
        <strain evidence="9 10">DSM 3217</strain>
    </source>
</reference>
<keyword evidence="10" id="KW-1185">Reference proteome</keyword>
<dbReference type="AlphaFoldDB" id="A0A1G6BAW9"/>
<comment type="similarity">
    <text evidence="1 7">Belongs to the class-II aminoacyl-tRNA synthetase family.</text>
</comment>
<evidence type="ECO:0000256" key="3">
    <source>
        <dbReference type="ARBA" id="ARBA00022741"/>
    </source>
</evidence>
<dbReference type="GO" id="GO:0006421">
    <property type="term" value="P:asparaginyl-tRNA aminoacylation"/>
    <property type="evidence" value="ECO:0007669"/>
    <property type="project" value="UniProtKB-UniRule"/>
</dbReference>